<proteinExistence type="predicted"/>
<keyword evidence="3" id="KW-1185">Reference proteome</keyword>
<dbReference type="AlphaFoldDB" id="A0A4C1VZB3"/>
<accession>A0A4C1VZB3</accession>
<comment type="caution">
    <text evidence="2">The sequence shown here is derived from an EMBL/GenBank/DDBJ whole genome shotgun (WGS) entry which is preliminary data.</text>
</comment>
<evidence type="ECO:0000313" key="3">
    <source>
        <dbReference type="Proteomes" id="UP000299102"/>
    </source>
</evidence>
<evidence type="ECO:0000256" key="1">
    <source>
        <dbReference type="SAM" id="MobiDB-lite"/>
    </source>
</evidence>
<organism evidence="2 3">
    <name type="scientific">Eumeta variegata</name>
    <name type="common">Bagworm moth</name>
    <name type="synonym">Eumeta japonica</name>
    <dbReference type="NCBI Taxonomy" id="151549"/>
    <lineage>
        <taxon>Eukaryota</taxon>
        <taxon>Metazoa</taxon>
        <taxon>Ecdysozoa</taxon>
        <taxon>Arthropoda</taxon>
        <taxon>Hexapoda</taxon>
        <taxon>Insecta</taxon>
        <taxon>Pterygota</taxon>
        <taxon>Neoptera</taxon>
        <taxon>Endopterygota</taxon>
        <taxon>Lepidoptera</taxon>
        <taxon>Glossata</taxon>
        <taxon>Ditrysia</taxon>
        <taxon>Tineoidea</taxon>
        <taxon>Psychidae</taxon>
        <taxon>Oiketicinae</taxon>
        <taxon>Eumeta</taxon>
    </lineage>
</organism>
<gene>
    <name evidence="2" type="ORF">EVAR_32218_1</name>
</gene>
<reference evidence="2 3" key="1">
    <citation type="journal article" date="2019" name="Commun. Biol.">
        <title>The bagworm genome reveals a unique fibroin gene that provides high tensile strength.</title>
        <authorList>
            <person name="Kono N."/>
            <person name="Nakamura H."/>
            <person name="Ohtoshi R."/>
            <person name="Tomita M."/>
            <person name="Numata K."/>
            <person name="Arakawa K."/>
        </authorList>
    </citation>
    <scope>NUCLEOTIDE SEQUENCE [LARGE SCALE GENOMIC DNA]</scope>
</reference>
<dbReference type="Proteomes" id="UP000299102">
    <property type="component" value="Unassembled WGS sequence"/>
</dbReference>
<name>A0A4C1VZB3_EUMVA</name>
<evidence type="ECO:0000313" key="2">
    <source>
        <dbReference type="EMBL" id="GBP43652.1"/>
    </source>
</evidence>
<sequence>MFSVKGRYKNIRPQCRAAGAQRAAVCSERAGGGRRAAGGGGRRRPGHDRPRPPSVARPMGQCTVRERTDEVSAEPGEGAQEEGNLMRGALHYCTSG</sequence>
<feature type="region of interest" description="Disordered" evidence="1">
    <location>
        <begin position="27"/>
        <end position="88"/>
    </location>
</feature>
<dbReference type="EMBL" id="BGZK01000439">
    <property type="protein sequence ID" value="GBP43652.1"/>
    <property type="molecule type" value="Genomic_DNA"/>
</dbReference>
<protein>
    <submittedName>
        <fullName evidence="2">Uncharacterized protein</fullName>
    </submittedName>
</protein>